<dbReference type="STRING" id="1307839.L21SP5_03202"/>
<dbReference type="InterPro" id="IPR041685">
    <property type="entry name" value="AAA_GajA/Old/RecF-like"/>
</dbReference>
<evidence type="ECO:0000313" key="2">
    <source>
        <dbReference type="EMBL" id="ALO16817.1"/>
    </source>
</evidence>
<keyword evidence="2" id="KW-0547">Nucleotide-binding</keyword>
<evidence type="ECO:0000259" key="1">
    <source>
        <dbReference type="Pfam" id="PF13175"/>
    </source>
</evidence>
<dbReference type="Gene3D" id="3.40.50.300">
    <property type="entry name" value="P-loop containing nucleotide triphosphate hydrolases"/>
    <property type="match status" value="1"/>
</dbReference>
<dbReference type="AlphaFoldDB" id="A0A0S2I3B3"/>
<dbReference type="PANTHER" id="PTHR43581">
    <property type="entry name" value="ATP/GTP PHOSPHATASE"/>
    <property type="match status" value="1"/>
</dbReference>
<dbReference type="RefSeq" id="WP_057954167.1">
    <property type="nucleotide sequence ID" value="NZ_CP013118.1"/>
</dbReference>
<dbReference type="InterPro" id="IPR027417">
    <property type="entry name" value="P-loop_NTPase"/>
</dbReference>
<protein>
    <submittedName>
        <fullName evidence="2">Putative ATP-binding protein involved in virulence</fullName>
    </submittedName>
</protein>
<dbReference type="Proteomes" id="UP000064893">
    <property type="component" value="Chromosome"/>
</dbReference>
<dbReference type="GO" id="GO:0005524">
    <property type="term" value="F:ATP binding"/>
    <property type="evidence" value="ECO:0007669"/>
    <property type="project" value="UniProtKB-KW"/>
</dbReference>
<gene>
    <name evidence="2" type="ORF">L21SP5_03202</name>
</gene>
<feature type="domain" description="Endonuclease GajA/Old nuclease/RecF-like AAA" evidence="1">
    <location>
        <begin position="1"/>
        <end position="418"/>
    </location>
</feature>
<proteinExistence type="predicted"/>
<evidence type="ECO:0000313" key="3">
    <source>
        <dbReference type="Proteomes" id="UP000064893"/>
    </source>
</evidence>
<dbReference type="KEGG" id="blq:L21SP5_03202"/>
<reference evidence="2 3" key="1">
    <citation type="submission" date="2015-11" db="EMBL/GenBank/DDBJ databases">
        <title>Description and complete genome sequence of a novel strain predominating in hypersaline microbial mats and representing a new family of the Bacteriodetes phylum.</title>
        <authorList>
            <person name="Spring S."/>
            <person name="Bunk B."/>
            <person name="Sproer C."/>
            <person name="Klenk H.-P."/>
        </authorList>
    </citation>
    <scope>NUCLEOTIDE SEQUENCE [LARGE SCALE GENOMIC DNA]</scope>
    <source>
        <strain evidence="2 3">L21-Spi-D4</strain>
    </source>
</reference>
<sequence length="520" mass="59889">MQLKSLYIKDYKILKDFTIEFPYDFKRFISVFIGANGSGKSTILEAIAQIFSDTILNQTAKFGFELKYSVKLEEIIEKTSTTSEFNTAYIIVTLHAEKGEKIKASVNSGMDDTDFSDKVIDSRKMVVFGQGKEKSVQSYLPDNIIIYYSGLSEIMEDLCKPHEEKLSKAYRKGNTDIDRDFFYYKPEHFGIILLSLLSYEYGDIPEFLQNKAKIHGMQSVQIRLKRPSWHKASIEKFWGAEGEVRKFLDYLNENSATSDDLTKPVSSNLKGNIVIEAWQDEALIITIIGLERLYEIREHLIEERKLFEILNIMLEDGMLEDISFSLLKEDKGNYKSFNVLSEGEQQAIVIKGMTELLSGKNTLFLFDEPDTYLHPSWQRQFIGEIEKEIESFSKIERSTGQSIFPENTFLIATHSPQLLSNAKTELNFVKIIENGVLVEKTPKFYGREISSILYNLMGVEERNETIKKDISKLFTLIEDEEKEEAEKELTRLTEILGETDPDIKNAEIQLNYLKEDEANN</sequence>
<dbReference type="Pfam" id="PF13175">
    <property type="entry name" value="AAA_15"/>
    <property type="match status" value="1"/>
</dbReference>
<dbReference type="OrthoDB" id="9815944at2"/>
<dbReference type="SUPFAM" id="SSF52540">
    <property type="entry name" value="P-loop containing nucleoside triphosphate hydrolases"/>
    <property type="match status" value="1"/>
</dbReference>
<dbReference type="InterPro" id="IPR051396">
    <property type="entry name" value="Bact_Antivir_Def_Nuclease"/>
</dbReference>
<dbReference type="PANTHER" id="PTHR43581:SF4">
    <property type="entry name" value="ATP_GTP PHOSPHATASE"/>
    <property type="match status" value="1"/>
</dbReference>
<accession>A0A0S2I3B3</accession>
<name>A0A0S2I3B3_9BACT</name>
<keyword evidence="3" id="KW-1185">Reference proteome</keyword>
<organism evidence="2 3">
    <name type="scientific">Salinivirga cyanobacteriivorans</name>
    <dbReference type="NCBI Taxonomy" id="1307839"/>
    <lineage>
        <taxon>Bacteria</taxon>
        <taxon>Pseudomonadati</taxon>
        <taxon>Bacteroidota</taxon>
        <taxon>Bacteroidia</taxon>
        <taxon>Bacteroidales</taxon>
        <taxon>Salinivirgaceae</taxon>
        <taxon>Salinivirga</taxon>
    </lineage>
</organism>
<dbReference type="EMBL" id="CP013118">
    <property type="protein sequence ID" value="ALO16817.1"/>
    <property type="molecule type" value="Genomic_DNA"/>
</dbReference>
<keyword evidence="2" id="KW-0067">ATP-binding</keyword>